<dbReference type="EMBL" id="JBCEZU010000434">
    <property type="protein sequence ID" value="KAK9518985.1"/>
    <property type="molecule type" value="Genomic_DNA"/>
</dbReference>
<evidence type="ECO:0000313" key="2">
    <source>
        <dbReference type="EMBL" id="KAK9518985.1"/>
    </source>
</evidence>
<proteinExistence type="predicted"/>
<dbReference type="AlphaFoldDB" id="A0AAW1EAZ2"/>
<name>A0AAW1EAZ2_ZOAVI</name>
<evidence type="ECO:0000313" key="3">
    <source>
        <dbReference type="Proteomes" id="UP001488805"/>
    </source>
</evidence>
<organism evidence="2 3">
    <name type="scientific">Zoarces viviparus</name>
    <name type="common">Viviparous eelpout</name>
    <name type="synonym">Blennius viviparus</name>
    <dbReference type="NCBI Taxonomy" id="48416"/>
    <lineage>
        <taxon>Eukaryota</taxon>
        <taxon>Metazoa</taxon>
        <taxon>Chordata</taxon>
        <taxon>Craniata</taxon>
        <taxon>Vertebrata</taxon>
        <taxon>Euteleostomi</taxon>
        <taxon>Actinopterygii</taxon>
        <taxon>Neopterygii</taxon>
        <taxon>Teleostei</taxon>
        <taxon>Neoteleostei</taxon>
        <taxon>Acanthomorphata</taxon>
        <taxon>Eupercaria</taxon>
        <taxon>Perciformes</taxon>
        <taxon>Cottioidei</taxon>
        <taxon>Zoarcales</taxon>
        <taxon>Zoarcidae</taxon>
        <taxon>Zoarcinae</taxon>
        <taxon>Zoarces</taxon>
    </lineage>
</organism>
<protein>
    <submittedName>
        <fullName evidence="2">Uncharacterized protein</fullName>
    </submittedName>
</protein>
<reference evidence="2 3" key="1">
    <citation type="journal article" date="2024" name="Genome Biol. Evol.">
        <title>Chromosome-level genome assembly of the viviparous eelpout Zoarces viviparus.</title>
        <authorList>
            <person name="Fuhrmann N."/>
            <person name="Brasseur M.V."/>
            <person name="Bakowski C.E."/>
            <person name="Podsiadlowski L."/>
            <person name="Prost S."/>
            <person name="Krehenwinkel H."/>
            <person name="Mayer C."/>
        </authorList>
    </citation>
    <scope>NUCLEOTIDE SEQUENCE [LARGE SCALE GENOMIC DNA]</scope>
    <source>
        <strain evidence="2">NO-MEL_2022_Ind0_liver</strain>
    </source>
</reference>
<accession>A0AAW1EAZ2</accession>
<keyword evidence="3" id="KW-1185">Reference proteome</keyword>
<comment type="caution">
    <text evidence="2">The sequence shown here is derived from an EMBL/GenBank/DDBJ whole genome shotgun (WGS) entry which is preliminary data.</text>
</comment>
<feature type="compositionally biased region" description="Low complexity" evidence="1">
    <location>
        <begin position="9"/>
        <end position="19"/>
    </location>
</feature>
<dbReference type="Proteomes" id="UP001488805">
    <property type="component" value="Unassembled WGS sequence"/>
</dbReference>
<gene>
    <name evidence="2" type="ORF">VZT92_021746</name>
</gene>
<evidence type="ECO:0000256" key="1">
    <source>
        <dbReference type="SAM" id="MobiDB-lite"/>
    </source>
</evidence>
<feature type="region of interest" description="Disordered" evidence="1">
    <location>
        <begin position="1"/>
        <end position="62"/>
    </location>
</feature>
<sequence length="99" mass="10892">MKQHKKKTSSSQSSSQSSSPPATYQDTHLEKPTGGGTGSPPRSSEPRRTAEGMSRLNLPSFNHWEKSPRGYEYIYPLHLQPPATSDHQSVTAPASWPCI</sequence>